<dbReference type="SUPFAM" id="SSF56112">
    <property type="entry name" value="Protein kinase-like (PK-like)"/>
    <property type="match status" value="1"/>
</dbReference>
<comment type="caution">
    <text evidence="3">The sequence shown here is derived from an EMBL/GenBank/DDBJ whole genome shotgun (WGS) entry which is preliminary data.</text>
</comment>
<evidence type="ECO:0000313" key="4">
    <source>
        <dbReference type="Proteomes" id="UP000823612"/>
    </source>
</evidence>
<gene>
    <name evidence="3" type="ORF">IAB08_04830</name>
</gene>
<feature type="domain" description="Aminoglycoside phosphotransferase" evidence="1">
    <location>
        <begin position="28"/>
        <end position="260"/>
    </location>
</feature>
<dbReference type="GO" id="GO:0005524">
    <property type="term" value="F:ATP binding"/>
    <property type="evidence" value="ECO:0007669"/>
    <property type="project" value="InterPro"/>
</dbReference>
<dbReference type="Gene3D" id="3.90.1200.10">
    <property type="match status" value="1"/>
</dbReference>
<proteinExistence type="predicted"/>
<dbReference type="EMBL" id="JADIMZ010000073">
    <property type="protein sequence ID" value="MBO8432598.1"/>
    <property type="molecule type" value="Genomic_DNA"/>
</dbReference>
<dbReference type="InterPro" id="IPR002575">
    <property type="entry name" value="Aminoglycoside_PTrfase"/>
</dbReference>
<dbReference type="Proteomes" id="UP000823612">
    <property type="component" value="Unassembled WGS sequence"/>
</dbReference>
<dbReference type="PANTHER" id="PTHR30448:SF0">
    <property type="entry name" value="RNASE ADAPTER PROTEIN RAPZ"/>
    <property type="match status" value="1"/>
</dbReference>
<dbReference type="InterPro" id="IPR053931">
    <property type="entry name" value="RapZ_C"/>
</dbReference>
<evidence type="ECO:0000259" key="1">
    <source>
        <dbReference type="Pfam" id="PF01636"/>
    </source>
</evidence>
<dbReference type="InterPro" id="IPR005337">
    <property type="entry name" value="RapZ-like"/>
</dbReference>
<dbReference type="Gene3D" id="3.30.200.20">
    <property type="entry name" value="Phosphorylase Kinase, domain 1"/>
    <property type="match status" value="1"/>
</dbReference>
<organism evidence="3 4">
    <name type="scientific">Candidatus Pullibacteroides excrementavium</name>
    <dbReference type="NCBI Taxonomy" id="2840905"/>
    <lineage>
        <taxon>Bacteria</taxon>
        <taxon>Pseudomonadati</taxon>
        <taxon>Bacteroidota</taxon>
        <taxon>Bacteroidia</taxon>
        <taxon>Bacteroidales</taxon>
        <taxon>Candidatus Pullibacteroides</taxon>
    </lineage>
</organism>
<dbReference type="Pfam" id="PF22740">
    <property type="entry name" value="PapZ_C"/>
    <property type="match status" value="1"/>
</dbReference>
<dbReference type="Pfam" id="PF01636">
    <property type="entry name" value="APH"/>
    <property type="match status" value="1"/>
</dbReference>
<reference evidence="3" key="1">
    <citation type="submission" date="2020-10" db="EMBL/GenBank/DDBJ databases">
        <authorList>
            <person name="Gilroy R."/>
        </authorList>
    </citation>
    <scope>NUCLEOTIDE SEQUENCE</scope>
    <source>
        <strain evidence="3">2889</strain>
    </source>
</reference>
<reference evidence="3" key="2">
    <citation type="journal article" date="2021" name="PeerJ">
        <title>Extensive microbial diversity within the chicken gut microbiome revealed by metagenomics and culture.</title>
        <authorList>
            <person name="Gilroy R."/>
            <person name="Ravi A."/>
            <person name="Getino M."/>
            <person name="Pursley I."/>
            <person name="Horton D.L."/>
            <person name="Alikhan N.F."/>
            <person name="Baker D."/>
            <person name="Gharbi K."/>
            <person name="Hall N."/>
            <person name="Watson M."/>
            <person name="Adriaenssens E.M."/>
            <person name="Foster-Nyarko E."/>
            <person name="Jarju S."/>
            <person name="Secka A."/>
            <person name="Antonio M."/>
            <person name="Oren A."/>
            <person name="Chaudhuri R.R."/>
            <person name="La Ragione R."/>
            <person name="Hildebrand F."/>
            <person name="Pallen M.J."/>
        </authorList>
    </citation>
    <scope>NUCLEOTIDE SEQUENCE</scope>
    <source>
        <strain evidence="3">2889</strain>
    </source>
</reference>
<feature type="domain" description="RapZ C-terminal" evidence="2">
    <location>
        <begin position="353"/>
        <end position="474"/>
    </location>
</feature>
<evidence type="ECO:0000313" key="3">
    <source>
        <dbReference type="EMBL" id="MBO8432598.1"/>
    </source>
</evidence>
<accession>A0A9D9DTV8</accession>
<name>A0A9D9DTV8_9BACT</name>
<dbReference type="PANTHER" id="PTHR30448">
    <property type="entry name" value="RNASE ADAPTER PROTEIN RAPZ"/>
    <property type="match status" value="1"/>
</dbReference>
<sequence>MEEVVRKYFEEWKGEKPAEMGLLPASGSHRKYYRIGYSEGSVLGVYNESEEENAAYISFTRQFRQEGLLVPELCHVCKDKRVYFVEDLGDTTLFSLLPHGEAYPGIRQEDGSFSPLFELYCQVLRALLDFQTAGGPAGLDYSHVYPVEAFDREAMLWDLNHFKYFFLKLSGMGFSESALQQDFERLADLLAPETTHYFMYRDFQSRNIMLKDGHAWFIDFQGGRKGPLAYDVASLLFDAKANLPEEWRSALLDYYIEEASLRLDTFDAGMFRTSFSACVLMRILQAMGTYGLRGLYERKSLFLKSIPFAIRNLSRLVDKGLLPYSLPEIERLIRVLRDSHWASFDKPFSSRLKLKVGSFSYKKGLPAAEDEHGGGFVFDCRFLPNPGREEAYKDLTGRSPEVRAFLALYPEVSEFLQNCLQMVRPAVLKYIERDFESLSLMFGCTGGQHRSVYCAEEMARLLKENFDVQVELRHWVHPE</sequence>
<dbReference type="AlphaFoldDB" id="A0A9D9DTV8"/>
<dbReference type="InterPro" id="IPR011009">
    <property type="entry name" value="Kinase-like_dom_sf"/>
</dbReference>
<protein>
    <submittedName>
        <fullName evidence="3">Phosphotransferase</fullName>
    </submittedName>
</protein>
<evidence type="ECO:0000259" key="2">
    <source>
        <dbReference type="Pfam" id="PF22740"/>
    </source>
</evidence>